<dbReference type="SUPFAM" id="SSF52172">
    <property type="entry name" value="CheY-like"/>
    <property type="match status" value="1"/>
</dbReference>
<organism evidence="6 7">
    <name type="scientific">Arachidicoccus ginsenosidivorans</name>
    <dbReference type="NCBI Taxonomy" id="496057"/>
    <lineage>
        <taxon>Bacteria</taxon>
        <taxon>Pseudomonadati</taxon>
        <taxon>Bacteroidota</taxon>
        <taxon>Chitinophagia</taxon>
        <taxon>Chitinophagales</taxon>
        <taxon>Chitinophagaceae</taxon>
        <taxon>Arachidicoccus</taxon>
    </lineage>
</organism>
<dbReference type="RefSeq" id="WP_146787065.1">
    <property type="nucleotide sequence ID" value="NZ_CP042434.1"/>
</dbReference>
<feature type="domain" description="Response regulatory" evidence="5">
    <location>
        <begin position="1"/>
        <end position="78"/>
    </location>
</feature>
<dbReference type="InterPro" id="IPR016032">
    <property type="entry name" value="Sig_transdc_resp-reg_C-effctor"/>
</dbReference>
<dbReference type="EMBL" id="CP042434">
    <property type="protein sequence ID" value="QEC73850.1"/>
    <property type="molecule type" value="Genomic_DNA"/>
</dbReference>
<dbReference type="GO" id="GO:0006355">
    <property type="term" value="P:regulation of DNA-templated transcription"/>
    <property type="evidence" value="ECO:0007669"/>
    <property type="project" value="InterPro"/>
</dbReference>
<evidence type="ECO:0000256" key="2">
    <source>
        <dbReference type="ARBA" id="ARBA00023125"/>
    </source>
</evidence>
<keyword evidence="1 3" id="KW-0597">Phosphoprotein</keyword>
<dbReference type="PANTHER" id="PTHR45566:SF2">
    <property type="entry name" value="NARL SUBFAMILY"/>
    <property type="match status" value="1"/>
</dbReference>
<evidence type="ECO:0000256" key="1">
    <source>
        <dbReference type="ARBA" id="ARBA00022553"/>
    </source>
</evidence>
<dbReference type="GO" id="GO:0000160">
    <property type="term" value="P:phosphorelay signal transduction system"/>
    <property type="evidence" value="ECO:0007669"/>
    <property type="project" value="InterPro"/>
</dbReference>
<dbReference type="CDD" id="cd06170">
    <property type="entry name" value="LuxR_C_like"/>
    <property type="match status" value="1"/>
</dbReference>
<evidence type="ECO:0000313" key="7">
    <source>
        <dbReference type="Proteomes" id="UP000321291"/>
    </source>
</evidence>
<proteinExistence type="predicted"/>
<dbReference type="PRINTS" id="PR00038">
    <property type="entry name" value="HTHLUXR"/>
</dbReference>
<keyword evidence="2" id="KW-0238">DNA-binding</keyword>
<evidence type="ECO:0000313" key="6">
    <source>
        <dbReference type="EMBL" id="QEC73850.1"/>
    </source>
</evidence>
<evidence type="ECO:0000259" key="5">
    <source>
        <dbReference type="PROSITE" id="PS50110"/>
    </source>
</evidence>
<dbReference type="Gene3D" id="3.40.50.2300">
    <property type="match status" value="1"/>
</dbReference>
<feature type="modified residue" description="4-aspartylphosphate" evidence="3">
    <location>
        <position position="13"/>
    </location>
</feature>
<gene>
    <name evidence="6" type="ORF">FSB73_21475</name>
</gene>
<dbReference type="Pfam" id="PF00072">
    <property type="entry name" value="Response_reg"/>
    <property type="match status" value="1"/>
</dbReference>
<dbReference type="InterPro" id="IPR011006">
    <property type="entry name" value="CheY-like_superfamily"/>
</dbReference>
<dbReference type="PANTHER" id="PTHR45566">
    <property type="entry name" value="HTH-TYPE TRANSCRIPTIONAL REGULATOR YHJB-RELATED"/>
    <property type="match status" value="1"/>
</dbReference>
<keyword evidence="7" id="KW-1185">Reference proteome</keyword>
<dbReference type="InterPro" id="IPR058245">
    <property type="entry name" value="NreC/VraR/RcsB-like_REC"/>
</dbReference>
<accession>A0A5B8VQU2</accession>
<dbReference type="InterPro" id="IPR001789">
    <property type="entry name" value="Sig_transdc_resp-reg_receiver"/>
</dbReference>
<dbReference type="AlphaFoldDB" id="A0A5B8VQU2"/>
<dbReference type="SMART" id="SM00421">
    <property type="entry name" value="HTH_LUXR"/>
    <property type="match status" value="1"/>
</dbReference>
<dbReference type="KEGG" id="agi:FSB73_21475"/>
<protein>
    <submittedName>
        <fullName evidence="6">Response regulator transcription factor</fullName>
    </submittedName>
</protein>
<dbReference type="SUPFAM" id="SSF46894">
    <property type="entry name" value="C-terminal effector domain of the bipartite response regulators"/>
    <property type="match status" value="1"/>
</dbReference>
<feature type="domain" description="HTH luxR-type" evidence="4">
    <location>
        <begin position="101"/>
        <end position="158"/>
    </location>
</feature>
<reference evidence="6 7" key="1">
    <citation type="journal article" date="2017" name="Int. J. Syst. Evol. Microbiol.">
        <title>Arachidicoccus ginsenosidivorans sp. nov., with ginsenoside-converting activity isolated from ginseng cultivating soil.</title>
        <authorList>
            <person name="Siddiqi M.Z."/>
            <person name="Aslam Z."/>
            <person name="Im W.T."/>
        </authorList>
    </citation>
    <scope>NUCLEOTIDE SEQUENCE [LARGE SCALE GENOMIC DNA]</scope>
    <source>
        <strain evidence="6 7">Gsoil 809</strain>
    </source>
</reference>
<dbReference type="Pfam" id="PF00196">
    <property type="entry name" value="GerE"/>
    <property type="match status" value="1"/>
</dbReference>
<dbReference type="Proteomes" id="UP000321291">
    <property type="component" value="Chromosome"/>
</dbReference>
<dbReference type="PROSITE" id="PS50110">
    <property type="entry name" value="RESPONSE_REGULATORY"/>
    <property type="match status" value="1"/>
</dbReference>
<evidence type="ECO:0000259" key="4">
    <source>
        <dbReference type="PROSITE" id="PS50043"/>
    </source>
</evidence>
<dbReference type="InterPro" id="IPR000792">
    <property type="entry name" value="Tscrpt_reg_LuxR_C"/>
</dbReference>
<dbReference type="GO" id="GO:0003677">
    <property type="term" value="F:DNA binding"/>
    <property type="evidence" value="ECO:0007669"/>
    <property type="project" value="UniProtKB-KW"/>
</dbReference>
<evidence type="ECO:0000256" key="3">
    <source>
        <dbReference type="PROSITE-ProRule" id="PRU00169"/>
    </source>
</evidence>
<dbReference type="InterPro" id="IPR051015">
    <property type="entry name" value="EvgA-like"/>
</dbReference>
<dbReference type="PROSITE" id="PS50043">
    <property type="entry name" value="HTH_LUXR_2"/>
    <property type="match status" value="1"/>
</dbReference>
<sequence length="158" mass="17316">MGEDQYFDIILSDIGLPGISGIEGVRLIKKRAPKCQIMMLSVYNDTPRIFQALCAGASGYVSKQTEFAKIKEALQSIYNGGAFMSPDIARKVTDYFNPIHGSKLQDPLTAREEQVLNAIEEGLPNKVIAERLSISIETVKTHVKKSLLSGKNSSKKVG</sequence>
<name>A0A5B8VQU2_9BACT</name>
<dbReference type="CDD" id="cd17535">
    <property type="entry name" value="REC_NarL-like"/>
    <property type="match status" value="1"/>
</dbReference>